<dbReference type="GO" id="GO:0098703">
    <property type="term" value="P:calcium ion import across plasma membrane"/>
    <property type="evidence" value="ECO:0007669"/>
    <property type="project" value="TreeGrafter"/>
</dbReference>
<keyword evidence="8" id="KW-1133">Transmembrane helix</keyword>
<evidence type="ECO:0000256" key="7">
    <source>
        <dbReference type="ARBA" id="ARBA00022882"/>
    </source>
</evidence>
<dbReference type="STRING" id="407821.A0A087UHD3"/>
<evidence type="ECO:0000256" key="9">
    <source>
        <dbReference type="ARBA" id="ARBA00023065"/>
    </source>
</evidence>
<evidence type="ECO:0000256" key="3">
    <source>
        <dbReference type="ARBA" id="ARBA00022568"/>
    </source>
</evidence>
<accession>A0A087UHD3</accession>
<keyword evidence="15" id="KW-1185">Reference proteome</keyword>
<keyword evidence="4" id="KW-0107">Calcium channel</keyword>
<proteinExistence type="predicted"/>
<evidence type="ECO:0000313" key="15">
    <source>
        <dbReference type="Proteomes" id="UP000054359"/>
    </source>
</evidence>
<dbReference type="InterPro" id="IPR005821">
    <property type="entry name" value="Ion_trans_dom"/>
</dbReference>
<keyword evidence="10" id="KW-0472">Membrane</keyword>
<dbReference type="GO" id="GO:0008331">
    <property type="term" value="F:high voltage-gated calcium channel activity"/>
    <property type="evidence" value="ECO:0007669"/>
    <property type="project" value="TreeGrafter"/>
</dbReference>
<dbReference type="Pfam" id="PF00520">
    <property type="entry name" value="Ion_trans"/>
    <property type="match status" value="1"/>
</dbReference>
<feature type="chain" id="PRO_5012678050" evidence="12">
    <location>
        <begin position="16"/>
        <end position="96"/>
    </location>
</feature>
<sequence length="96" mass="11128">MLVTFLLNFMFGVIGVQLFKGKFFFCNDGSKLFEKDCQGEYIIYQGGDITRPVAEVRKWDKYPFNFDDVAKAMLTLFTVSTFEGWPQLLYVAIDSR</sequence>
<dbReference type="Proteomes" id="UP000054359">
    <property type="component" value="Unassembled WGS sequence"/>
</dbReference>
<dbReference type="InterPro" id="IPR050599">
    <property type="entry name" value="VDCC_alpha-1_subunit"/>
</dbReference>
<keyword evidence="7" id="KW-0851">Voltage-gated channel</keyword>
<reference evidence="14 15" key="1">
    <citation type="submission" date="2013-11" db="EMBL/GenBank/DDBJ databases">
        <title>Genome sequencing of Stegodyphus mimosarum.</title>
        <authorList>
            <person name="Bechsgaard J."/>
        </authorList>
    </citation>
    <scope>NUCLEOTIDE SEQUENCE [LARGE SCALE GENOMIC DNA]</scope>
</reference>
<evidence type="ECO:0000256" key="2">
    <source>
        <dbReference type="ARBA" id="ARBA00022448"/>
    </source>
</evidence>
<organism evidence="14 15">
    <name type="scientific">Stegodyphus mimosarum</name>
    <name type="common">African social velvet spider</name>
    <dbReference type="NCBI Taxonomy" id="407821"/>
    <lineage>
        <taxon>Eukaryota</taxon>
        <taxon>Metazoa</taxon>
        <taxon>Ecdysozoa</taxon>
        <taxon>Arthropoda</taxon>
        <taxon>Chelicerata</taxon>
        <taxon>Arachnida</taxon>
        <taxon>Araneae</taxon>
        <taxon>Araneomorphae</taxon>
        <taxon>Entelegynae</taxon>
        <taxon>Eresoidea</taxon>
        <taxon>Eresidae</taxon>
        <taxon>Stegodyphus</taxon>
    </lineage>
</organism>
<evidence type="ECO:0000256" key="1">
    <source>
        <dbReference type="ARBA" id="ARBA00004141"/>
    </source>
</evidence>
<gene>
    <name evidence="14" type="ORF">X975_08635</name>
</gene>
<dbReference type="PANTHER" id="PTHR45628">
    <property type="entry name" value="VOLTAGE-DEPENDENT CALCIUM CHANNEL TYPE A SUBUNIT ALPHA-1"/>
    <property type="match status" value="1"/>
</dbReference>
<name>A0A087UHD3_STEMI</name>
<evidence type="ECO:0000256" key="6">
    <source>
        <dbReference type="ARBA" id="ARBA00022837"/>
    </source>
</evidence>
<dbReference type="Gene3D" id="1.10.287.70">
    <property type="match status" value="1"/>
</dbReference>
<keyword evidence="12" id="KW-0732">Signal</keyword>
<keyword evidence="6" id="KW-0106">Calcium</keyword>
<evidence type="ECO:0000313" key="14">
    <source>
        <dbReference type="EMBL" id="KFM76772.1"/>
    </source>
</evidence>
<evidence type="ECO:0000256" key="11">
    <source>
        <dbReference type="ARBA" id="ARBA00023303"/>
    </source>
</evidence>
<keyword evidence="9" id="KW-0406">Ion transport</keyword>
<evidence type="ECO:0000256" key="5">
    <source>
        <dbReference type="ARBA" id="ARBA00022692"/>
    </source>
</evidence>
<evidence type="ECO:0000256" key="4">
    <source>
        <dbReference type="ARBA" id="ARBA00022673"/>
    </source>
</evidence>
<evidence type="ECO:0000256" key="8">
    <source>
        <dbReference type="ARBA" id="ARBA00022989"/>
    </source>
</evidence>
<feature type="signal peptide" evidence="12">
    <location>
        <begin position="1"/>
        <end position="15"/>
    </location>
</feature>
<dbReference type="GO" id="GO:0005891">
    <property type="term" value="C:voltage-gated calcium channel complex"/>
    <property type="evidence" value="ECO:0007669"/>
    <property type="project" value="TreeGrafter"/>
</dbReference>
<keyword evidence="5" id="KW-0812">Transmembrane</keyword>
<keyword evidence="11" id="KW-0407">Ion channel</keyword>
<keyword evidence="3" id="KW-0109">Calcium transport</keyword>
<protein>
    <submittedName>
        <fullName evidence="14">Muscle calcium channel subunit alpha-1</fullName>
    </submittedName>
</protein>
<feature type="domain" description="Ion transport" evidence="13">
    <location>
        <begin position="1"/>
        <end position="96"/>
    </location>
</feature>
<dbReference type="AlphaFoldDB" id="A0A087UHD3"/>
<evidence type="ECO:0000256" key="10">
    <source>
        <dbReference type="ARBA" id="ARBA00023136"/>
    </source>
</evidence>
<feature type="non-terminal residue" evidence="14">
    <location>
        <position position="96"/>
    </location>
</feature>
<dbReference type="OrthoDB" id="6434624at2759"/>
<comment type="subcellular location">
    <subcellularLocation>
        <location evidence="1">Membrane</location>
        <topology evidence="1">Multi-pass membrane protein</topology>
    </subcellularLocation>
</comment>
<dbReference type="OMA" id="QRTEDNC"/>
<evidence type="ECO:0000259" key="13">
    <source>
        <dbReference type="Pfam" id="PF00520"/>
    </source>
</evidence>
<dbReference type="PANTHER" id="PTHR45628:SF1">
    <property type="entry name" value="VOLTAGE-DEPENDENT CALCIUM CHANNEL TYPE D SUBUNIT ALPHA-1"/>
    <property type="match status" value="1"/>
</dbReference>
<dbReference type="EMBL" id="KK119796">
    <property type="protein sequence ID" value="KFM76772.1"/>
    <property type="molecule type" value="Genomic_DNA"/>
</dbReference>
<keyword evidence="2" id="KW-0813">Transport</keyword>
<evidence type="ECO:0000256" key="12">
    <source>
        <dbReference type="SAM" id="SignalP"/>
    </source>
</evidence>